<accession>C4V7N6</accession>
<dbReference type="AlphaFoldDB" id="C4V7N6"/>
<keyword evidence="1" id="KW-0175">Coiled coil</keyword>
<dbReference type="VEuPathDB" id="MicrosporidiaDB:NCER_100472"/>
<feature type="coiled-coil region" evidence="1">
    <location>
        <begin position="103"/>
        <end position="130"/>
    </location>
</feature>
<dbReference type="EMBL" id="ACOL01000025">
    <property type="protein sequence ID" value="EEQ82754.1"/>
    <property type="molecule type" value="Genomic_DNA"/>
</dbReference>
<dbReference type="Proteomes" id="UP000009082">
    <property type="component" value="Unassembled WGS sequence"/>
</dbReference>
<gene>
    <name evidence="2" type="ORF">NCER_100472</name>
</gene>
<reference evidence="3" key="1">
    <citation type="journal article" date="2009" name="PLoS Pathog.">
        <title>Genomic analyses of the microsporidian Nosema ceranae, an emergent pathogen of honey bees.</title>
        <authorList>
            <person name="Cornman R.S."/>
            <person name="Chen Y.P."/>
            <person name="Schatz M.C."/>
            <person name="Street C."/>
            <person name="Zhao Y."/>
            <person name="Desany B."/>
            <person name="Egholm M."/>
            <person name="Hutchison S."/>
            <person name="Pettis J.S."/>
            <person name="Lipkin W.I."/>
            <person name="Evans J.D."/>
        </authorList>
    </citation>
    <scope>NUCLEOTIDE SEQUENCE [LARGE SCALE GENOMIC DNA]</scope>
    <source>
        <strain evidence="3">BRL01</strain>
    </source>
</reference>
<evidence type="ECO:0000313" key="2">
    <source>
        <dbReference type="EMBL" id="EEQ82754.1"/>
    </source>
</evidence>
<proteinExistence type="predicted"/>
<evidence type="ECO:0000256" key="1">
    <source>
        <dbReference type="SAM" id="Coils"/>
    </source>
</evidence>
<name>C4V7N6_VAIC1</name>
<dbReference type="InParanoid" id="C4V7N6"/>
<protein>
    <submittedName>
        <fullName evidence="2">Uncharacterized protein</fullName>
    </submittedName>
</protein>
<organism evidence="3">
    <name type="scientific">Vairimorpha ceranae (strain BRL01)</name>
    <name type="common">Microsporidian parasite</name>
    <name type="synonym">Nosema ceranae</name>
    <dbReference type="NCBI Taxonomy" id="578460"/>
    <lineage>
        <taxon>Eukaryota</taxon>
        <taxon>Fungi</taxon>
        <taxon>Fungi incertae sedis</taxon>
        <taxon>Microsporidia</taxon>
        <taxon>Nosematidae</taxon>
        <taxon>Vairimorpha</taxon>
    </lineage>
</organism>
<dbReference type="KEGG" id="nce:NCER_100472"/>
<dbReference type="HOGENOM" id="CLU_1461735_0_0_1"/>
<evidence type="ECO:0000313" key="3">
    <source>
        <dbReference type="Proteomes" id="UP000009082"/>
    </source>
</evidence>
<sequence>MLHIIKFYLFLKTFNYFSNSFMQDLTKCYKMLYLIYATRRKEEKIFVCINTQNIKNILPLIKQPEEMFNLEYSLDFKVLQNILLTDIKNYLYYKTNINVILKIKNTNKKLEFYKQNLNKNTNEIQNKLNNNLTKLINLYIKNNLVLQSYLSDLMILNNKKDLNRIELEEIEKIKKKVHNIIVNKY</sequence>